<evidence type="ECO:0000313" key="2">
    <source>
        <dbReference type="Proteomes" id="UP001303046"/>
    </source>
</evidence>
<protein>
    <submittedName>
        <fullName evidence="1">Uncharacterized protein</fullName>
    </submittedName>
</protein>
<gene>
    <name evidence="1" type="primary">Necator_chrIII.g10164</name>
    <name evidence="1" type="ORF">RB195_009399</name>
</gene>
<dbReference type="Proteomes" id="UP001303046">
    <property type="component" value="Unassembled WGS sequence"/>
</dbReference>
<organism evidence="1 2">
    <name type="scientific">Necator americanus</name>
    <name type="common">Human hookworm</name>
    <dbReference type="NCBI Taxonomy" id="51031"/>
    <lineage>
        <taxon>Eukaryota</taxon>
        <taxon>Metazoa</taxon>
        <taxon>Ecdysozoa</taxon>
        <taxon>Nematoda</taxon>
        <taxon>Chromadorea</taxon>
        <taxon>Rhabditida</taxon>
        <taxon>Rhabditina</taxon>
        <taxon>Rhabditomorpha</taxon>
        <taxon>Strongyloidea</taxon>
        <taxon>Ancylostomatidae</taxon>
        <taxon>Bunostominae</taxon>
        <taxon>Necator</taxon>
    </lineage>
</organism>
<evidence type="ECO:0000313" key="1">
    <source>
        <dbReference type="EMBL" id="KAK6741517.1"/>
    </source>
</evidence>
<dbReference type="EMBL" id="JAVFWL010000003">
    <property type="protein sequence ID" value="KAK6741517.1"/>
    <property type="molecule type" value="Genomic_DNA"/>
</dbReference>
<sequence length="70" mass="8224">MENTMKSEYCPCSTVFESRHVSILSYEYEITARRTLEAFWITTKSPKMNKKDECIAITNELSVYQDLCVF</sequence>
<proteinExistence type="predicted"/>
<name>A0ABR1CT63_NECAM</name>
<accession>A0ABR1CT63</accession>
<keyword evidence="2" id="KW-1185">Reference proteome</keyword>
<comment type="caution">
    <text evidence="1">The sequence shown here is derived from an EMBL/GenBank/DDBJ whole genome shotgun (WGS) entry which is preliminary data.</text>
</comment>
<reference evidence="1 2" key="1">
    <citation type="submission" date="2023-08" db="EMBL/GenBank/DDBJ databases">
        <title>A Necator americanus chromosomal reference genome.</title>
        <authorList>
            <person name="Ilik V."/>
            <person name="Petrzelkova K.J."/>
            <person name="Pardy F."/>
            <person name="Fuh T."/>
            <person name="Niatou-Singa F.S."/>
            <person name="Gouil Q."/>
            <person name="Baker L."/>
            <person name="Ritchie M.E."/>
            <person name="Jex A.R."/>
            <person name="Gazzola D."/>
            <person name="Li H."/>
            <person name="Toshio Fujiwara R."/>
            <person name="Zhan B."/>
            <person name="Aroian R.V."/>
            <person name="Pafco B."/>
            <person name="Schwarz E.M."/>
        </authorList>
    </citation>
    <scope>NUCLEOTIDE SEQUENCE [LARGE SCALE GENOMIC DNA]</scope>
    <source>
        <strain evidence="1 2">Aroian</strain>
        <tissue evidence="1">Whole animal</tissue>
    </source>
</reference>